<evidence type="ECO:0000256" key="1">
    <source>
        <dbReference type="SAM" id="Phobius"/>
    </source>
</evidence>
<evidence type="ECO:0000313" key="2">
    <source>
        <dbReference type="EMBL" id="DAE19208.1"/>
    </source>
</evidence>
<keyword evidence="1" id="KW-0812">Transmembrane</keyword>
<keyword evidence="1" id="KW-1133">Transmembrane helix</keyword>
<reference evidence="2" key="1">
    <citation type="journal article" date="2021" name="Proc. Natl. Acad. Sci. U.S.A.">
        <title>A Catalog of Tens of Thousands of Viruses from Human Metagenomes Reveals Hidden Associations with Chronic Diseases.</title>
        <authorList>
            <person name="Tisza M.J."/>
            <person name="Buck C.B."/>
        </authorList>
    </citation>
    <scope>NUCLEOTIDE SEQUENCE</scope>
    <source>
        <strain evidence="2">CtNYt19</strain>
    </source>
</reference>
<name>A0A8S5QJF7_9CAUD</name>
<feature type="transmembrane region" description="Helical" evidence="1">
    <location>
        <begin position="6"/>
        <end position="36"/>
    </location>
</feature>
<sequence>MEYIYLSIGTIAIIVFIVFCCCVGLFLCACIIGTFIRAWFMVADFINDWFR</sequence>
<accession>A0A8S5QJF7</accession>
<proteinExistence type="predicted"/>
<keyword evidence="1" id="KW-0472">Membrane</keyword>
<dbReference type="EMBL" id="BK015669">
    <property type="protein sequence ID" value="DAE19208.1"/>
    <property type="molecule type" value="Genomic_DNA"/>
</dbReference>
<protein>
    <submittedName>
        <fullName evidence="2">Uncharacterized protein</fullName>
    </submittedName>
</protein>
<organism evidence="2">
    <name type="scientific">Siphoviridae sp. ctNYt19</name>
    <dbReference type="NCBI Taxonomy" id="2825472"/>
    <lineage>
        <taxon>Viruses</taxon>
        <taxon>Duplodnaviria</taxon>
        <taxon>Heunggongvirae</taxon>
        <taxon>Uroviricota</taxon>
        <taxon>Caudoviricetes</taxon>
    </lineage>
</organism>